<dbReference type="VEuPathDB" id="PlasmoDB:PRELSG_0405300"/>
<accession>A0A1J1H2C2</accession>
<dbReference type="GeneID" id="39734803"/>
<sequence>MIESFNIHDLNKFRFSLSEERIIENFTSNKNDNFLNSISHLPEDTKNSIPNHLNGEDISLRDNIKDKNNNIEKKDNNIKNYSIEDLLYKVRNLENEKKYLLKFLEDKKNKELEYMKALETQAAIVNSENKKSKYYENEWLNMKSLEYSLINSGKAPLRQTLELFYEEPNLNEKLGSLTRTQEIFIANLIEDHKNLIKERSTISKKYHEAVDANFQLYQQNEMLKAQNLSLLEKNKDIIDEEIETKLKALNSSLIYVQKENIELKEILDQYSKLIANIKKCSEMNDIMKELDKFKNYLLI</sequence>
<feature type="coiled-coil region" evidence="1">
    <location>
        <begin position="64"/>
        <end position="121"/>
    </location>
</feature>
<gene>
    <name evidence="2" type="ORF">PRELSG_0405300</name>
</gene>
<dbReference type="OMA" id="QEIFIAN"/>
<dbReference type="AlphaFoldDB" id="A0A1J1H2C2"/>
<evidence type="ECO:0000313" key="2">
    <source>
        <dbReference type="EMBL" id="CRG98703.1"/>
    </source>
</evidence>
<dbReference type="OrthoDB" id="369180at2759"/>
<keyword evidence="3" id="KW-1185">Reference proteome</keyword>
<dbReference type="RefSeq" id="XP_028531712.1">
    <property type="nucleotide sequence ID" value="XM_028680190.1"/>
</dbReference>
<evidence type="ECO:0000256" key="1">
    <source>
        <dbReference type="SAM" id="Coils"/>
    </source>
</evidence>
<dbReference type="EMBL" id="LN835299">
    <property type="protein sequence ID" value="CRG98703.1"/>
    <property type="molecule type" value="Genomic_DNA"/>
</dbReference>
<name>A0A1J1H2C2_PLARL</name>
<keyword evidence="1" id="KW-0175">Coiled coil</keyword>
<organism evidence="2 3">
    <name type="scientific">Plasmodium relictum</name>
    <dbReference type="NCBI Taxonomy" id="85471"/>
    <lineage>
        <taxon>Eukaryota</taxon>
        <taxon>Sar</taxon>
        <taxon>Alveolata</taxon>
        <taxon>Apicomplexa</taxon>
        <taxon>Aconoidasida</taxon>
        <taxon>Haemosporida</taxon>
        <taxon>Plasmodiidae</taxon>
        <taxon>Plasmodium</taxon>
        <taxon>Plasmodium (Haemamoeba)</taxon>
    </lineage>
</organism>
<protein>
    <submittedName>
        <fullName evidence="2">Uncharacterized protein</fullName>
    </submittedName>
</protein>
<evidence type="ECO:0000313" key="3">
    <source>
        <dbReference type="Proteomes" id="UP000220158"/>
    </source>
</evidence>
<proteinExistence type="predicted"/>
<dbReference type="KEGG" id="prel:PRELSG_0405300"/>
<reference evidence="2 3" key="1">
    <citation type="submission" date="2015-04" db="EMBL/GenBank/DDBJ databases">
        <authorList>
            <consortium name="Pathogen Informatics"/>
        </authorList>
    </citation>
    <scope>NUCLEOTIDE SEQUENCE [LARGE SCALE GENOMIC DNA]</scope>
    <source>
        <strain evidence="2 3">SGS1</strain>
    </source>
</reference>
<dbReference type="Proteomes" id="UP000220158">
    <property type="component" value="Chromosome 4"/>
</dbReference>